<dbReference type="GO" id="GO:0030163">
    <property type="term" value="P:protein catabolic process"/>
    <property type="evidence" value="ECO:0007669"/>
    <property type="project" value="InterPro"/>
</dbReference>
<dbReference type="PANTHER" id="PTHR30098">
    <property type="entry name" value="LEUCYL/PHENYLALANYL-TRNA--PROTEIN TRANSFERASE"/>
    <property type="match status" value="1"/>
</dbReference>
<evidence type="ECO:0000313" key="5">
    <source>
        <dbReference type="EMBL" id="CDJ58710.1"/>
    </source>
</evidence>
<gene>
    <name evidence="5" type="ORF">EMWEY_00052720</name>
</gene>
<dbReference type="OMA" id="CHESTET"/>
<name>U6MAL8_EIMMA</name>
<evidence type="ECO:0000313" key="6">
    <source>
        <dbReference type="Proteomes" id="UP000030763"/>
    </source>
</evidence>
<organism evidence="5 6">
    <name type="scientific">Eimeria maxima</name>
    <name type="common">Coccidian parasite</name>
    <dbReference type="NCBI Taxonomy" id="5804"/>
    <lineage>
        <taxon>Eukaryota</taxon>
        <taxon>Sar</taxon>
        <taxon>Alveolata</taxon>
        <taxon>Apicomplexa</taxon>
        <taxon>Conoidasida</taxon>
        <taxon>Coccidia</taxon>
        <taxon>Eucoccidiorida</taxon>
        <taxon>Eimeriorina</taxon>
        <taxon>Eimeriidae</taxon>
        <taxon>Eimeria</taxon>
    </lineage>
</organism>
<keyword evidence="1" id="KW-0963">Cytoplasm</keyword>
<dbReference type="RefSeq" id="XP_013335358.1">
    <property type="nucleotide sequence ID" value="XM_013479904.1"/>
</dbReference>
<sequence>MGFHGWATACDVGSVPPQCLRALHRRTLRDAALRRQRGESPEESTEVQAPTHPNVHQTVQQTSSGRLCPEDVHLHSFEVWVPLCEIATTKFLPLKSSTAGTGCSTEATQGSDAPAMTLSEALASLGASPRIGEASTQYKDLCLVAGEVGVSVGRVYTSLTAFTDADSAGTAQLTATRLLLRKAGHELLDLGMNLPYKASLGAMPLPREVFLKLFRRLRDRNAEPLDATIQHCHESTETAAKLQHVAFEQSKRKGAGRADKMSCMGCSLMGHRNHRSVNDSSRLVTEIESDTAVVVLPVLA</sequence>
<evidence type="ECO:0000256" key="2">
    <source>
        <dbReference type="ARBA" id="ARBA00022679"/>
    </source>
</evidence>
<dbReference type="GO" id="GO:0005737">
    <property type="term" value="C:cytoplasm"/>
    <property type="evidence" value="ECO:0007669"/>
    <property type="project" value="TreeGrafter"/>
</dbReference>
<reference evidence="5" key="1">
    <citation type="submission" date="2013-10" db="EMBL/GenBank/DDBJ databases">
        <title>Genomic analysis of the causative agents of coccidiosis in chickens.</title>
        <authorList>
            <person name="Reid A.J."/>
            <person name="Blake D."/>
            <person name="Billington K."/>
            <person name="Browne H."/>
            <person name="Dunn M."/>
            <person name="Hung S."/>
            <person name="Kawahara F."/>
            <person name="Miranda-Saavedra D."/>
            <person name="Mourier T."/>
            <person name="Nagra H."/>
            <person name="Otto T.D."/>
            <person name="Rawlings N."/>
            <person name="Sanchez A."/>
            <person name="Sanders M."/>
            <person name="Subramaniam C."/>
            <person name="Tay Y."/>
            <person name="Dear P."/>
            <person name="Doerig C."/>
            <person name="Gruber A."/>
            <person name="Parkinson J."/>
            <person name="Shirley M."/>
            <person name="Wan K.L."/>
            <person name="Berriman M."/>
            <person name="Tomley F."/>
            <person name="Pain A."/>
        </authorList>
    </citation>
    <scope>NUCLEOTIDE SEQUENCE [LARGE SCALE GENOMIC DNA]</scope>
    <source>
        <strain evidence="5">Weybridge</strain>
    </source>
</reference>
<dbReference type="GeneID" id="25339258"/>
<dbReference type="VEuPathDB" id="ToxoDB:EMWEY_00052720"/>
<dbReference type="InterPro" id="IPR016181">
    <property type="entry name" value="Acyl_CoA_acyltransferase"/>
</dbReference>
<dbReference type="AlphaFoldDB" id="U6MAL8"/>
<dbReference type="PANTHER" id="PTHR30098:SF2">
    <property type="entry name" value="LEUCYL_PHENYLALANYL-TRNA--PROTEIN TRANSFERASE"/>
    <property type="match status" value="1"/>
</dbReference>
<dbReference type="Pfam" id="PF03588">
    <property type="entry name" value="Leu_Phe_trans"/>
    <property type="match status" value="1"/>
</dbReference>
<keyword evidence="6" id="KW-1185">Reference proteome</keyword>
<keyword evidence="2" id="KW-0808">Transferase</keyword>
<dbReference type="GO" id="GO:0008914">
    <property type="term" value="F:leucyl-tRNA--protein transferase activity"/>
    <property type="evidence" value="ECO:0007669"/>
    <property type="project" value="InterPro"/>
</dbReference>
<dbReference type="InterPro" id="IPR004616">
    <property type="entry name" value="Leu/Phe-tRNA_Trfase"/>
</dbReference>
<proteinExistence type="predicted"/>
<keyword evidence="3" id="KW-0012">Acyltransferase</keyword>
<evidence type="ECO:0000256" key="4">
    <source>
        <dbReference type="SAM" id="MobiDB-lite"/>
    </source>
</evidence>
<evidence type="ECO:0000256" key="3">
    <source>
        <dbReference type="ARBA" id="ARBA00023315"/>
    </source>
</evidence>
<reference evidence="5" key="2">
    <citation type="submission" date="2013-10" db="EMBL/GenBank/DDBJ databases">
        <authorList>
            <person name="Aslett M."/>
        </authorList>
    </citation>
    <scope>NUCLEOTIDE SEQUENCE [LARGE SCALE GENOMIC DNA]</scope>
    <source>
        <strain evidence="5">Weybridge</strain>
    </source>
</reference>
<dbReference type="Proteomes" id="UP000030763">
    <property type="component" value="Unassembled WGS sequence"/>
</dbReference>
<dbReference type="SUPFAM" id="SSF55729">
    <property type="entry name" value="Acyl-CoA N-acyltransferases (Nat)"/>
    <property type="match status" value="1"/>
</dbReference>
<dbReference type="Gene3D" id="3.40.630.70">
    <property type="entry name" value="Leucyl/phenylalanyl-tRNA-protein transferase, C-terminal domain"/>
    <property type="match status" value="1"/>
</dbReference>
<evidence type="ECO:0000256" key="1">
    <source>
        <dbReference type="ARBA" id="ARBA00022490"/>
    </source>
</evidence>
<dbReference type="EMBL" id="HG719793">
    <property type="protein sequence ID" value="CDJ58710.1"/>
    <property type="molecule type" value="Genomic_DNA"/>
</dbReference>
<protein>
    <submittedName>
        <fullName evidence="5">Uncharacterized protein</fullName>
    </submittedName>
</protein>
<accession>U6MAL8</accession>
<dbReference type="OrthoDB" id="2122564at2759"/>
<dbReference type="InterPro" id="IPR042203">
    <property type="entry name" value="Leu/Phe-tRNA_Trfase_C"/>
</dbReference>
<feature type="region of interest" description="Disordered" evidence="4">
    <location>
        <begin position="33"/>
        <end position="55"/>
    </location>
</feature>